<dbReference type="InterPro" id="IPR007062">
    <property type="entry name" value="PPI-2"/>
</dbReference>
<proteinExistence type="predicted"/>
<comment type="caution">
    <text evidence="2">The sequence shown here is derived from an EMBL/GenBank/DDBJ whole genome shotgun (WGS) entry which is preliminary data.</text>
</comment>
<reference evidence="2" key="1">
    <citation type="submission" date="2020-05" db="EMBL/GenBank/DDBJ databases">
        <title>Phylogenomic resolution of chytrid fungi.</title>
        <authorList>
            <person name="Stajich J.E."/>
            <person name="Amses K."/>
            <person name="Simmons R."/>
            <person name="Seto K."/>
            <person name="Myers J."/>
            <person name="Bonds A."/>
            <person name="Quandt C.A."/>
            <person name="Barry K."/>
            <person name="Liu P."/>
            <person name="Grigoriev I."/>
            <person name="Longcore J.E."/>
            <person name="James T.Y."/>
        </authorList>
    </citation>
    <scope>NUCLEOTIDE SEQUENCE</scope>
    <source>
        <strain evidence="2">JEL0318</strain>
    </source>
</reference>
<feature type="compositionally biased region" description="Acidic residues" evidence="1">
    <location>
        <begin position="119"/>
        <end position="130"/>
    </location>
</feature>
<dbReference type="EMBL" id="JADGJD010000741">
    <property type="protein sequence ID" value="KAJ3048765.1"/>
    <property type="molecule type" value="Genomic_DNA"/>
</dbReference>
<accession>A0AAD5X2P5</accession>
<dbReference type="Proteomes" id="UP001212841">
    <property type="component" value="Unassembled WGS sequence"/>
</dbReference>
<feature type="compositionally biased region" description="Acidic residues" evidence="1">
    <location>
        <begin position="67"/>
        <end position="79"/>
    </location>
</feature>
<dbReference type="Pfam" id="PF04979">
    <property type="entry name" value="IPP-2"/>
    <property type="match status" value="1"/>
</dbReference>
<feature type="compositionally biased region" description="Acidic residues" evidence="1">
    <location>
        <begin position="137"/>
        <end position="149"/>
    </location>
</feature>
<dbReference type="PANTHER" id="PTHR12398">
    <property type="entry name" value="PROTEIN PHOSPHATASE INHIBITOR"/>
    <property type="match status" value="1"/>
</dbReference>
<name>A0AAD5X2P5_9FUNG</name>
<evidence type="ECO:0000256" key="1">
    <source>
        <dbReference type="SAM" id="MobiDB-lite"/>
    </source>
</evidence>
<dbReference type="AlphaFoldDB" id="A0AAD5X2P5"/>
<dbReference type="GO" id="GO:0009966">
    <property type="term" value="P:regulation of signal transduction"/>
    <property type="evidence" value="ECO:0007669"/>
    <property type="project" value="InterPro"/>
</dbReference>
<sequence length="178" mass="19621">MKITEPKTPYIHYDHENDVILGNSGSIPPFELSAALESVPPTSRSSSSGSLFGDKPQTTTHHAVIQDEWDSDDEESDPEEREKHKRFAALRAEHYHMREALQKGRQLAEHTVAAAESGAVDDEKEDEDDGGVNGGSDETEEDFYEESSSADEQKGTGKGFVNNHNPTPPSGMTKMDLY</sequence>
<keyword evidence="3" id="KW-1185">Reference proteome</keyword>
<dbReference type="PANTHER" id="PTHR12398:SF20">
    <property type="entry name" value="PROTEIN PHOSPHATASE 1 REGULATORY INHIBITOR SUBUNIT 2"/>
    <property type="match status" value="1"/>
</dbReference>
<feature type="compositionally biased region" description="Basic and acidic residues" evidence="1">
    <location>
        <begin position="91"/>
        <end position="108"/>
    </location>
</feature>
<evidence type="ECO:0000313" key="2">
    <source>
        <dbReference type="EMBL" id="KAJ3048765.1"/>
    </source>
</evidence>
<dbReference type="GO" id="GO:0004864">
    <property type="term" value="F:protein phosphatase inhibitor activity"/>
    <property type="evidence" value="ECO:0007669"/>
    <property type="project" value="InterPro"/>
</dbReference>
<feature type="region of interest" description="Disordered" evidence="1">
    <location>
        <begin position="35"/>
        <end position="178"/>
    </location>
</feature>
<evidence type="ECO:0000313" key="3">
    <source>
        <dbReference type="Proteomes" id="UP001212841"/>
    </source>
</evidence>
<evidence type="ECO:0008006" key="4">
    <source>
        <dbReference type="Google" id="ProtNLM"/>
    </source>
</evidence>
<organism evidence="2 3">
    <name type="scientific">Rhizophlyctis rosea</name>
    <dbReference type="NCBI Taxonomy" id="64517"/>
    <lineage>
        <taxon>Eukaryota</taxon>
        <taxon>Fungi</taxon>
        <taxon>Fungi incertae sedis</taxon>
        <taxon>Chytridiomycota</taxon>
        <taxon>Chytridiomycota incertae sedis</taxon>
        <taxon>Chytridiomycetes</taxon>
        <taxon>Rhizophlyctidales</taxon>
        <taxon>Rhizophlyctidaceae</taxon>
        <taxon>Rhizophlyctis</taxon>
    </lineage>
</organism>
<gene>
    <name evidence="2" type="ORF">HK097_010235</name>
</gene>
<protein>
    <recommendedName>
        <fullName evidence="4">Protein phosphatase inhibitor 2</fullName>
    </recommendedName>
</protein>